<evidence type="ECO:0000313" key="3">
    <source>
        <dbReference type="Proteomes" id="UP000002037"/>
    </source>
</evidence>
<evidence type="ECO:0000313" key="2">
    <source>
        <dbReference type="EMBL" id="EER32622.1"/>
    </source>
</evidence>
<dbReference type="OrthoDB" id="4091342at2759"/>
<dbReference type="VEuPathDB" id="FungiDB:CTRG_03047"/>
<dbReference type="HOGENOM" id="CLU_023521_0_0_1"/>
<dbReference type="AlphaFoldDB" id="C5MAF5"/>
<feature type="compositionally biased region" description="Acidic residues" evidence="1">
    <location>
        <begin position="173"/>
        <end position="205"/>
    </location>
</feature>
<gene>
    <name evidence="2" type="ORF">CTRG_03047</name>
</gene>
<dbReference type="Proteomes" id="UP000002037">
    <property type="component" value="Unassembled WGS sequence"/>
</dbReference>
<keyword evidence="3" id="KW-1185">Reference proteome</keyword>
<reference evidence="2 3" key="1">
    <citation type="journal article" date="2009" name="Nature">
        <title>Evolution of pathogenicity and sexual reproduction in eight Candida genomes.</title>
        <authorList>
            <person name="Butler G."/>
            <person name="Rasmussen M.D."/>
            <person name="Lin M.F."/>
            <person name="Santos M.A."/>
            <person name="Sakthikumar S."/>
            <person name="Munro C.A."/>
            <person name="Rheinbay E."/>
            <person name="Grabherr M."/>
            <person name="Forche A."/>
            <person name="Reedy J.L."/>
            <person name="Agrafioti I."/>
            <person name="Arnaud M.B."/>
            <person name="Bates S."/>
            <person name="Brown A.J."/>
            <person name="Brunke S."/>
            <person name="Costanzo M.C."/>
            <person name="Fitzpatrick D.A."/>
            <person name="de Groot P.W."/>
            <person name="Harris D."/>
            <person name="Hoyer L.L."/>
            <person name="Hube B."/>
            <person name="Klis F.M."/>
            <person name="Kodira C."/>
            <person name="Lennard N."/>
            <person name="Logue M.E."/>
            <person name="Martin R."/>
            <person name="Neiman A.M."/>
            <person name="Nikolaou E."/>
            <person name="Quail M.A."/>
            <person name="Quinn J."/>
            <person name="Santos M.C."/>
            <person name="Schmitzberger F.F."/>
            <person name="Sherlock G."/>
            <person name="Shah P."/>
            <person name="Silverstein K.A."/>
            <person name="Skrzypek M.S."/>
            <person name="Soll D."/>
            <person name="Staggs R."/>
            <person name="Stansfield I."/>
            <person name="Stumpf M.P."/>
            <person name="Sudbery P.E."/>
            <person name="Srikantha T."/>
            <person name="Zeng Q."/>
            <person name="Berman J."/>
            <person name="Berriman M."/>
            <person name="Heitman J."/>
            <person name="Gow N.A."/>
            <person name="Lorenz M.C."/>
            <person name="Birren B.W."/>
            <person name="Kellis M."/>
            <person name="Cuomo C.A."/>
        </authorList>
    </citation>
    <scope>NUCLEOTIDE SEQUENCE [LARGE SCALE GENOMIC DNA]</scope>
    <source>
        <strain evidence="3">ATCC MYA-3404 / T1</strain>
    </source>
</reference>
<proteinExistence type="predicted"/>
<dbReference type="EMBL" id="GG692398">
    <property type="protein sequence ID" value="EER32622.1"/>
    <property type="molecule type" value="Genomic_DNA"/>
</dbReference>
<name>C5MAF5_CANTT</name>
<dbReference type="KEGG" id="ctp:CTRG_03047"/>
<feature type="region of interest" description="Disordered" evidence="1">
    <location>
        <begin position="164"/>
        <end position="230"/>
    </location>
</feature>
<dbReference type="eggNOG" id="ENOG502TFR8">
    <property type="taxonomic scope" value="Eukaryota"/>
</dbReference>
<organism evidence="2 3">
    <name type="scientific">Candida tropicalis (strain ATCC MYA-3404 / T1)</name>
    <name type="common">Yeast</name>
    <dbReference type="NCBI Taxonomy" id="294747"/>
    <lineage>
        <taxon>Eukaryota</taxon>
        <taxon>Fungi</taxon>
        <taxon>Dikarya</taxon>
        <taxon>Ascomycota</taxon>
        <taxon>Saccharomycotina</taxon>
        <taxon>Pichiomycetes</taxon>
        <taxon>Debaryomycetaceae</taxon>
        <taxon>Candida/Lodderomyces clade</taxon>
        <taxon>Candida</taxon>
    </lineage>
</organism>
<sequence>MSIEAIFPTQTVNKPISSSVFGVDLKFVDESYPESIEKTNFAVPVFTINNVDYVLIKDLASFWGFPSSYQLISRLLKSGAVQKVQILKTDSSLNQQLFESAVIKDAELKLDLFYISLPLIFSRIEDKSLFYIQEDTEMNNLRSEDKCEEIGSTLNNKNATHKSVIATNKVDNENDDEDNDDDVDEDDEEDDEDDDGDDDETEVDDLNGNGTGTKKSIKSRNPGVKSAISNDEKVTIGQVFQQYGTDTTTPMTHASFNSINAMSKLNYYKNFGMSGIRFLPNNKLSFAERDLVLSTNNFNDIHIDEETKPKIEEKKKSFRKPIGKSKKHNLSIDPNSIDLAESVIPGQGYIPDFSINHICKVPNYYVTSSHQSLAQSFNTKNLNSSSNSSFLFNDSVRIKSKNIQQLVFSNESDHYNHSKYYYTKTYRGPGSGNYKDGALMNKINKLHFSSHGKPSHKKRISNNDRYNKSLKGLVFEKFDKDFVENLLADQRKYAEDYNNLEMLHNNLQFNVLLNTYRDLAQQTWDNYYKFKLIDFEQLRALQTEKEEIEERKRAIERHDNWVEEEKSRQEQLRLLFEEERKEFEDLQNESAQKKKEIEEKSRRRQLEASLSDSFGNNEENENNDVSEIANIEQEFVTKRDELKENFDKKKQGLINQIPPPQPIETPQLDLGMKFTLPTAYPEIMRNLPLELRTAAQESKDDVPVVKKPIRYVTSYPEGPNPEFLTRIEIIKLPNSNSVGWDNLKKYKSED</sequence>
<dbReference type="RefSeq" id="XP_002548750.1">
    <property type="nucleotide sequence ID" value="XM_002548704.1"/>
</dbReference>
<feature type="compositionally biased region" description="Basic and acidic residues" evidence="1">
    <location>
        <begin position="591"/>
        <end position="606"/>
    </location>
</feature>
<evidence type="ECO:0000256" key="1">
    <source>
        <dbReference type="SAM" id="MobiDB-lite"/>
    </source>
</evidence>
<dbReference type="GeneID" id="8297659"/>
<feature type="region of interest" description="Disordered" evidence="1">
    <location>
        <begin position="585"/>
        <end position="627"/>
    </location>
</feature>
<protein>
    <submittedName>
        <fullName evidence="2">Uncharacterized protein</fullName>
    </submittedName>
</protein>
<accession>C5MAF5</accession>